<feature type="domain" description="Solute-binding protein family 5" evidence="3">
    <location>
        <begin position="115"/>
        <end position="449"/>
    </location>
</feature>
<evidence type="ECO:0000313" key="4">
    <source>
        <dbReference type="EMBL" id="SDG38083.1"/>
    </source>
</evidence>
<dbReference type="InterPro" id="IPR030678">
    <property type="entry name" value="Peptide/Ni-bd"/>
</dbReference>
<evidence type="ECO:0000313" key="5">
    <source>
        <dbReference type="Proteomes" id="UP000198967"/>
    </source>
</evidence>
<organism evidence="4 5">
    <name type="scientific">Pseudonocardia oroxyli</name>
    <dbReference type="NCBI Taxonomy" id="366584"/>
    <lineage>
        <taxon>Bacteria</taxon>
        <taxon>Bacillati</taxon>
        <taxon>Actinomycetota</taxon>
        <taxon>Actinomycetes</taxon>
        <taxon>Pseudonocardiales</taxon>
        <taxon>Pseudonocardiaceae</taxon>
        <taxon>Pseudonocardia</taxon>
    </lineage>
</organism>
<dbReference type="GO" id="GO:1904680">
    <property type="term" value="F:peptide transmembrane transporter activity"/>
    <property type="evidence" value="ECO:0007669"/>
    <property type="project" value="TreeGrafter"/>
</dbReference>
<dbReference type="Pfam" id="PF00496">
    <property type="entry name" value="SBP_bac_5"/>
    <property type="match status" value="1"/>
</dbReference>
<dbReference type="InterPro" id="IPR039424">
    <property type="entry name" value="SBP_5"/>
</dbReference>
<dbReference type="Proteomes" id="UP000198967">
    <property type="component" value="Unassembled WGS sequence"/>
</dbReference>
<dbReference type="SUPFAM" id="SSF53850">
    <property type="entry name" value="Periplasmic binding protein-like II"/>
    <property type="match status" value="1"/>
</dbReference>
<protein>
    <submittedName>
        <fullName evidence="4">Peptide/nickel transport system substrate-binding protein</fullName>
    </submittedName>
</protein>
<dbReference type="GO" id="GO:0043190">
    <property type="term" value="C:ATP-binding cassette (ABC) transporter complex"/>
    <property type="evidence" value="ECO:0007669"/>
    <property type="project" value="InterPro"/>
</dbReference>
<dbReference type="PANTHER" id="PTHR30290">
    <property type="entry name" value="PERIPLASMIC BINDING COMPONENT OF ABC TRANSPORTER"/>
    <property type="match status" value="1"/>
</dbReference>
<sequence>MTRQAAPHARSARIGEVRRRRSRPRRWSATLATALAVVLLSAGCAGGVSSGGSGDAPGGPPRSGGALTLLNQTETQAVSPFKMQIITATRGDGVVGFSLYGGLVLQDPATGDVSMSLAESLDSTDSLNWTLRLRPGLVFSDGTPFDAAAVKLNWERHGAPETTSSSLAQVKAIASTTVVDARTLRVTLAAPNGQWPRALAGNTINFIVSPSSIDTADTAPVGAGPFTLKEWVRDDHMTLVRNPKYFDAPRPYLDQLVVRPIPDAGQRYNGLVSGQGQIEFNSADFESLAQATEAGYTTYTSKLSGGIAFVLNNSRAPFNDVRVRRAVMLGLDVALLNDLVQGGRAEVTKTISAPGTPFYDPAIAYPATDRAQAQQLLDQVSGEKGGPVTFTILVNPQNRTTAEGIQTLLSEYRNIAVSVKVMDSTQSTVVQGDYDMGVSGNFFVDPEPKIYDSFHTGNPRNVSRYSNPTVDAALEKGRSSQDESERKAAYEIVQKGLIDDAATLSLWRIPSSLTHDDTVRDVSTIEDGVLRTDLVWTAK</sequence>
<evidence type="ECO:0000256" key="1">
    <source>
        <dbReference type="ARBA" id="ARBA00022729"/>
    </source>
</evidence>
<feature type="region of interest" description="Disordered" evidence="2">
    <location>
        <begin position="1"/>
        <end position="25"/>
    </location>
</feature>
<reference evidence="4 5" key="1">
    <citation type="submission" date="2016-10" db="EMBL/GenBank/DDBJ databases">
        <authorList>
            <person name="de Groot N.N."/>
        </authorList>
    </citation>
    <scope>NUCLEOTIDE SEQUENCE [LARGE SCALE GENOMIC DNA]</scope>
    <source>
        <strain evidence="4 5">CGMCC 4.3143</strain>
    </source>
</reference>
<dbReference type="GO" id="GO:0015833">
    <property type="term" value="P:peptide transport"/>
    <property type="evidence" value="ECO:0007669"/>
    <property type="project" value="TreeGrafter"/>
</dbReference>
<dbReference type="GO" id="GO:0042597">
    <property type="term" value="C:periplasmic space"/>
    <property type="evidence" value="ECO:0007669"/>
    <property type="project" value="UniProtKB-ARBA"/>
</dbReference>
<accession>A0A1G7TRW8</accession>
<gene>
    <name evidence="4" type="ORF">SAMN05216377_111119</name>
</gene>
<proteinExistence type="predicted"/>
<dbReference type="Gene3D" id="3.40.190.10">
    <property type="entry name" value="Periplasmic binding protein-like II"/>
    <property type="match status" value="1"/>
</dbReference>
<name>A0A1G7TRW8_PSEOR</name>
<dbReference type="InterPro" id="IPR000914">
    <property type="entry name" value="SBP_5_dom"/>
</dbReference>
<dbReference type="STRING" id="366584.SAMN05216377_111119"/>
<evidence type="ECO:0000259" key="3">
    <source>
        <dbReference type="Pfam" id="PF00496"/>
    </source>
</evidence>
<dbReference type="PIRSF" id="PIRSF002741">
    <property type="entry name" value="MppA"/>
    <property type="match status" value="1"/>
</dbReference>
<evidence type="ECO:0000256" key="2">
    <source>
        <dbReference type="SAM" id="MobiDB-lite"/>
    </source>
</evidence>
<keyword evidence="1" id="KW-0732">Signal</keyword>
<dbReference type="AlphaFoldDB" id="A0A1G7TRW8"/>
<dbReference type="PANTHER" id="PTHR30290:SF38">
    <property type="entry name" value="D,D-DIPEPTIDE-BINDING PERIPLASMIC PROTEIN DDPA-RELATED"/>
    <property type="match status" value="1"/>
</dbReference>
<keyword evidence="5" id="KW-1185">Reference proteome</keyword>
<dbReference type="EMBL" id="FNBE01000011">
    <property type="protein sequence ID" value="SDG38083.1"/>
    <property type="molecule type" value="Genomic_DNA"/>
</dbReference>
<dbReference type="Gene3D" id="3.10.105.10">
    <property type="entry name" value="Dipeptide-binding Protein, Domain 3"/>
    <property type="match status" value="1"/>
</dbReference>